<dbReference type="Proteomes" id="UP000642920">
    <property type="component" value="Unassembled WGS sequence"/>
</dbReference>
<name>A0A937ABS3_9BACT</name>
<sequence>MKKLVSLFVAVVLVVSVYAQNPSIYPVKSGKGAAVLMLPGFTTPGSVWDETINSLEGDYQTVQISYAGFNGHPAIEMPWYSTIKNDLIEYLENEKLKDVIIIGHSMGGMLAMEIASEAPELVSKLIIVDALPCMRALMMPGVPAEAIQYESPYNQQMLQQTDSARLAMAKMMSMNMTMKNEKVEELVQWSMEADLETYVYGYTDLLKVDLRPTLAQIKAKTLVLGASFPDRDLVEKNLTDQFTNLAGAEILIAENSKHFIMFDQPEWLSTQMNKFLVE</sequence>
<dbReference type="PANTHER" id="PTHR43798">
    <property type="entry name" value="MONOACYLGLYCEROL LIPASE"/>
    <property type="match status" value="1"/>
</dbReference>
<evidence type="ECO:0000259" key="2">
    <source>
        <dbReference type="Pfam" id="PF12697"/>
    </source>
</evidence>
<dbReference type="InterPro" id="IPR050266">
    <property type="entry name" value="AB_hydrolase_sf"/>
</dbReference>
<feature type="signal peptide" evidence="1">
    <location>
        <begin position="1"/>
        <end position="19"/>
    </location>
</feature>
<dbReference type="InterPro" id="IPR029058">
    <property type="entry name" value="AB_hydrolase_fold"/>
</dbReference>
<dbReference type="InterPro" id="IPR000073">
    <property type="entry name" value="AB_hydrolase_1"/>
</dbReference>
<gene>
    <name evidence="3" type="ORF">JKP34_12265</name>
</gene>
<dbReference type="SUPFAM" id="SSF53474">
    <property type="entry name" value="alpha/beta-Hydrolases"/>
    <property type="match status" value="1"/>
</dbReference>
<feature type="chain" id="PRO_5037022005" evidence="1">
    <location>
        <begin position="20"/>
        <end position="278"/>
    </location>
</feature>
<dbReference type="AlphaFoldDB" id="A0A937ABS3"/>
<keyword evidence="1" id="KW-0732">Signal</keyword>
<dbReference type="RefSeq" id="WP_201921788.1">
    <property type="nucleotide sequence ID" value="NZ_JAERQG010000003.1"/>
</dbReference>
<feature type="domain" description="AB hydrolase-1" evidence="2">
    <location>
        <begin position="35"/>
        <end position="268"/>
    </location>
</feature>
<reference evidence="3" key="1">
    <citation type="submission" date="2021-01" db="EMBL/GenBank/DDBJ databases">
        <title>Marivirga sp. nov., isolated from intertidal surface sediments.</title>
        <authorList>
            <person name="Zhang M."/>
        </authorList>
    </citation>
    <scope>NUCLEOTIDE SEQUENCE</scope>
    <source>
        <strain evidence="3">SM1354</strain>
    </source>
</reference>
<evidence type="ECO:0000313" key="4">
    <source>
        <dbReference type="Proteomes" id="UP000642920"/>
    </source>
</evidence>
<proteinExistence type="predicted"/>
<keyword evidence="4" id="KW-1185">Reference proteome</keyword>
<dbReference type="EMBL" id="JAERQG010000003">
    <property type="protein sequence ID" value="MBL0766031.1"/>
    <property type="molecule type" value="Genomic_DNA"/>
</dbReference>
<evidence type="ECO:0000313" key="3">
    <source>
        <dbReference type="EMBL" id="MBL0766031.1"/>
    </source>
</evidence>
<accession>A0A937ABS3</accession>
<dbReference type="GO" id="GO:0016787">
    <property type="term" value="F:hydrolase activity"/>
    <property type="evidence" value="ECO:0007669"/>
    <property type="project" value="UniProtKB-KW"/>
</dbReference>
<keyword evidence="3" id="KW-0378">Hydrolase</keyword>
<dbReference type="Pfam" id="PF12697">
    <property type="entry name" value="Abhydrolase_6"/>
    <property type="match status" value="1"/>
</dbReference>
<organism evidence="3 4">
    <name type="scientific">Marivirga atlantica</name>
    <dbReference type="NCBI Taxonomy" id="1548457"/>
    <lineage>
        <taxon>Bacteria</taxon>
        <taxon>Pseudomonadati</taxon>
        <taxon>Bacteroidota</taxon>
        <taxon>Cytophagia</taxon>
        <taxon>Cytophagales</taxon>
        <taxon>Marivirgaceae</taxon>
        <taxon>Marivirga</taxon>
    </lineage>
</organism>
<comment type="caution">
    <text evidence="3">The sequence shown here is derived from an EMBL/GenBank/DDBJ whole genome shotgun (WGS) entry which is preliminary data.</text>
</comment>
<protein>
    <submittedName>
        <fullName evidence="3">Alpha/beta hydrolase</fullName>
    </submittedName>
</protein>
<dbReference type="Gene3D" id="3.40.50.1820">
    <property type="entry name" value="alpha/beta hydrolase"/>
    <property type="match status" value="1"/>
</dbReference>
<evidence type="ECO:0000256" key="1">
    <source>
        <dbReference type="SAM" id="SignalP"/>
    </source>
</evidence>